<dbReference type="Proteomes" id="UP000464507">
    <property type="component" value="Chromosome"/>
</dbReference>
<dbReference type="InterPro" id="IPR036390">
    <property type="entry name" value="WH_DNA-bd_sf"/>
</dbReference>
<evidence type="ECO:0000259" key="1">
    <source>
        <dbReference type="SMART" id="SM00418"/>
    </source>
</evidence>
<evidence type="ECO:0000313" key="2">
    <source>
        <dbReference type="EMBL" id="QHO70308.1"/>
    </source>
</evidence>
<dbReference type="GO" id="GO:0003700">
    <property type="term" value="F:DNA-binding transcription factor activity"/>
    <property type="evidence" value="ECO:0007669"/>
    <property type="project" value="InterPro"/>
</dbReference>
<proteinExistence type="predicted"/>
<name>A0A7L5AIB4_9MICO</name>
<dbReference type="AlphaFoldDB" id="A0A7L5AIB4"/>
<organism evidence="2 3">
    <name type="scientific">Marisediminicola antarctica</name>
    <dbReference type="NCBI Taxonomy" id="674079"/>
    <lineage>
        <taxon>Bacteria</taxon>
        <taxon>Bacillati</taxon>
        <taxon>Actinomycetota</taxon>
        <taxon>Actinomycetes</taxon>
        <taxon>Micrococcales</taxon>
        <taxon>Microbacteriaceae</taxon>
        <taxon>Marisediminicola</taxon>
    </lineage>
</organism>
<sequence length="213" mass="23445">MAEEKKHPERKLDLAGLKGLAHPLRVEIFDALSVHGPATASGLAERLGESSGSTSYHLRQLERHGFVREVEGRGTARDRWWERMPGGVTLSPSEIGDSPAGRAATMAVLRQWERNRSALLDDFIGRGFDVLPGSWVEASTVATANLRVTAEQLAEIAESWDAWAKKTLEPYRDKTPPGSRPVQIHFNAFPVLDGALTEPVAEPVAYPREKDES</sequence>
<feature type="domain" description="HTH arsR-type" evidence="1">
    <location>
        <begin position="15"/>
        <end position="109"/>
    </location>
</feature>
<gene>
    <name evidence="2" type="ORF">BHD05_12275</name>
</gene>
<dbReference type="Pfam" id="PF12840">
    <property type="entry name" value="HTH_20"/>
    <property type="match status" value="1"/>
</dbReference>
<dbReference type="InterPro" id="IPR001845">
    <property type="entry name" value="HTH_ArsR_DNA-bd_dom"/>
</dbReference>
<evidence type="ECO:0000313" key="3">
    <source>
        <dbReference type="Proteomes" id="UP000464507"/>
    </source>
</evidence>
<dbReference type="CDD" id="cd00090">
    <property type="entry name" value="HTH_ARSR"/>
    <property type="match status" value="1"/>
</dbReference>
<protein>
    <recommendedName>
        <fullName evidence="1">HTH arsR-type domain-containing protein</fullName>
    </recommendedName>
</protein>
<dbReference type="KEGG" id="mant:BHD05_12275"/>
<dbReference type="SMART" id="SM00418">
    <property type="entry name" value="HTH_ARSR"/>
    <property type="match status" value="1"/>
</dbReference>
<dbReference type="Gene3D" id="1.10.10.10">
    <property type="entry name" value="Winged helix-like DNA-binding domain superfamily/Winged helix DNA-binding domain"/>
    <property type="match status" value="1"/>
</dbReference>
<accession>A0A7L5AIB4</accession>
<dbReference type="InterPro" id="IPR036388">
    <property type="entry name" value="WH-like_DNA-bd_sf"/>
</dbReference>
<dbReference type="InterPro" id="IPR011991">
    <property type="entry name" value="ArsR-like_HTH"/>
</dbReference>
<dbReference type="SUPFAM" id="SSF46785">
    <property type="entry name" value="Winged helix' DNA-binding domain"/>
    <property type="match status" value="1"/>
</dbReference>
<dbReference type="OrthoDB" id="7945987at2"/>
<dbReference type="RefSeq" id="WP_161886696.1">
    <property type="nucleotide sequence ID" value="NZ_CP017146.1"/>
</dbReference>
<dbReference type="EMBL" id="CP017146">
    <property type="protein sequence ID" value="QHO70308.1"/>
    <property type="molecule type" value="Genomic_DNA"/>
</dbReference>
<reference evidence="2 3" key="1">
    <citation type="submission" date="2016-09" db="EMBL/GenBank/DDBJ databases">
        <title>Complete genome sequence of microbes from the polar regions.</title>
        <authorList>
            <person name="Liao L."/>
            <person name="Chen B."/>
        </authorList>
    </citation>
    <scope>NUCLEOTIDE SEQUENCE [LARGE SCALE GENOMIC DNA]</scope>
    <source>
        <strain evidence="2 3">ZS314</strain>
    </source>
</reference>
<keyword evidence="3" id="KW-1185">Reference proteome</keyword>